<proteinExistence type="inferred from homology"/>
<keyword evidence="4" id="KW-0963">Cytoplasm</keyword>
<dbReference type="Gene3D" id="2.70.50.30">
    <property type="entry name" value="Coagulation Factor XIII, subunit A, domain 1"/>
    <property type="match status" value="1"/>
</dbReference>
<organism evidence="12 13">
    <name type="scientific">Gambusia affinis</name>
    <name type="common">Western mosquitofish</name>
    <name type="synonym">Heterandria affinis</name>
    <dbReference type="NCBI Taxonomy" id="33528"/>
    <lineage>
        <taxon>Eukaryota</taxon>
        <taxon>Metazoa</taxon>
        <taxon>Chordata</taxon>
        <taxon>Craniata</taxon>
        <taxon>Vertebrata</taxon>
        <taxon>Euteleostomi</taxon>
        <taxon>Actinopterygii</taxon>
        <taxon>Neopterygii</taxon>
        <taxon>Teleostei</taxon>
        <taxon>Neoteleostei</taxon>
        <taxon>Acanthomorphata</taxon>
        <taxon>Ovalentaria</taxon>
        <taxon>Atherinomorphae</taxon>
        <taxon>Cyprinodontiformes</taxon>
        <taxon>Poeciliidae</taxon>
        <taxon>Poeciliinae</taxon>
        <taxon>Gambusia</taxon>
    </lineage>
</organism>
<keyword evidence="3" id="KW-0343">GTPase activation</keyword>
<comment type="subunit">
    <text evidence="11">Monomer. Interacts with FER. Interacts with PLXNB3. Forms a heterodimer with RAC1. Interacts with RHOA, the affinity is increased by three orders of magnitude when RHOA is prenylated. Interacts with PSMD10; the interaction increases ARHGDIA association with RHOA, leading to ARHGDIA-mediated inactivation of RHOA and ROCK and prolonged AKT activation. Interacts with KANK2; the interaction is direct and may regulate the interaction of ARHGDIA with RHOA, RAC1 and CDC42. Interacts with RHOC. Interacts with CDC42. Interacts with NGFR (via death domain); NGFR binding decreases the affinity for RHOA.</text>
</comment>
<name>A0A315WAV0_GAMAF</name>
<dbReference type="PRINTS" id="PR00492">
    <property type="entry name" value="RHOGDI"/>
</dbReference>
<comment type="function">
    <text evidence="8">Controls Rho proteins homeostasis. Regulates the GDP/GTP exchange reaction of the Rho proteins by inhibiting the dissociation of GDP from them, and the subsequent binding of GTP to them. Retains Rho proteins such as CDC42, RAC1 and RHOA in an inactive cytosolic pool, regulating their stability and protecting them from degradation. Actively involved in the recycling and distribution of activated Rho GTPases in the cell, mediates extraction from membranes of both inactive and activated molecules due its exceptionally high affinity for prenylated forms. Through the modulation of Rho proteins, may play a role in cell motility regulation. In glioma cells, inhibits cell migration and invasion by mediating the signals of SEMA5A and PLXNB3 that lead to inactivation of RAC1.</text>
</comment>
<dbReference type="EMBL" id="NHOQ01000074">
    <property type="protein sequence ID" value="PWA33280.1"/>
    <property type="molecule type" value="Genomic_DNA"/>
</dbReference>
<evidence type="ECO:0000256" key="1">
    <source>
        <dbReference type="ARBA" id="ARBA00004496"/>
    </source>
</evidence>
<dbReference type="GO" id="GO:0007399">
    <property type="term" value="P:nervous system development"/>
    <property type="evidence" value="ECO:0007669"/>
    <property type="project" value="UniProtKB-ARBA"/>
</dbReference>
<dbReference type="GO" id="GO:0005096">
    <property type="term" value="F:GTPase activator activity"/>
    <property type="evidence" value="ECO:0007669"/>
    <property type="project" value="UniProtKB-KW"/>
</dbReference>
<gene>
    <name evidence="12" type="ORF">CCH79_00013603</name>
</gene>
<keyword evidence="7" id="KW-0007">Acetylation</keyword>
<dbReference type="InterPro" id="IPR000406">
    <property type="entry name" value="Rho_GDI"/>
</dbReference>
<evidence type="ECO:0000256" key="9">
    <source>
        <dbReference type="ARBA" id="ARBA00040620"/>
    </source>
</evidence>
<comment type="caution">
    <text evidence="12">The sequence shown here is derived from an EMBL/GenBank/DDBJ whole genome shotgun (WGS) entry which is preliminary data.</text>
</comment>
<evidence type="ECO:0000256" key="6">
    <source>
        <dbReference type="ARBA" id="ARBA00022843"/>
    </source>
</evidence>
<evidence type="ECO:0000256" key="4">
    <source>
        <dbReference type="ARBA" id="ARBA00022490"/>
    </source>
</evidence>
<dbReference type="STRING" id="33528.ENSGAFP00000008832"/>
<evidence type="ECO:0000313" key="12">
    <source>
        <dbReference type="EMBL" id="PWA33280.1"/>
    </source>
</evidence>
<dbReference type="GO" id="GO:0016020">
    <property type="term" value="C:membrane"/>
    <property type="evidence" value="ECO:0007669"/>
    <property type="project" value="TreeGrafter"/>
</dbReference>
<dbReference type="PANTHER" id="PTHR10980">
    <property type="entry name" value="RHO GDP-DISSOCIATION INHIBITOR"/>
    <property type="match status" value="1"/>
</dbReference>
<accession>A0A315WAV0</accession>
<dbReference type="Pfam" id="PF02115">
    <property type="entry name" value="Rho_GDI"/>
    <property type="match status" value="1"/>
</dbReference>
<dbReference type="PANTHER" id="PTHR10980:SF9">
    <property type="entry name" value="RHO GDP-DISSOCIATION INHIBITOR 1"/>
    <property type="match status" value="1"/>
</dbReference>
<dbReference type="SUPFAM" id="SSF81296">
    <property type="entry name" value="E set domains"/>
    <property type="match status" value="1"/>
</dbReference>
<keyword evidence="13" id="KW-1185">Reference proteome</keyword>
<evidence type="ECO:0000256" key="5">
    <source>
        <dbReference type="ARBA" id="ARBA00022499"/>
    </source>
</evidence>
<evidence type="ECO:0000256" key="11">
    <source>
        <dbReference type="ARBA" id="ARBA00046570"/>
    </source>
</evidence>
<comment type="similarity">
    <text evidence="2">Belongs to the Rho GDI family.</text>
</comment>
<dbReference type="AlphaFoldDB" id="A0A315WAV0"/>
<comment type="subcellular location">
    <subcellularLocation>
        <location evidence="1">Cytoplasm</location>
    </subcellularLocation>
</comment>
<evidence type="ECO:0000256" key="7">
    <source>
        <dbReference type="ARBA" id="ARBA00022990"/>
    </source>
</evidence>
<evidence type="ECO:0000256" key="3">
    <source>
        <dbReference type="ARBA" id="ARBA00022468"/>
    </source>
</evidence>
<evidence type="ECO:0000256" key="8">
    <source>
        <dbReference type="ARBA" id="ARBA00037489"/>
    </source>
</evidence>
<keyword evidence="6" id="KW-0832">Ubl conjugation</keyword>
<dbReference type="GO" id="GO:0005094">
    <property type="term" value="F:Rho GDP-dissociation inhibitor activity"/>
    <property type="evidence" value="ECO:0007669"/>
    <property type="project" value="InterPro"/>
</dbReference>
<keyword evidence="5" id="KW-1017">Isopeptide bond</keyword>
<dbReference type="GO" id="GO:0005829">
    <property type="term" value="C:cytosol"/>
    <property type="evidence" value="ECO:0007669"/>
    <property type="project" value="TreeGrafter"/>
</dbReference>
<sequence>MCGGLEADEQQRICFGLLSVRLLWTEQFYCQPRTMAEQELTPEQLKEIAAANEEKESDINYKPPAQKSLQEIQELDKDDESLRKYKEALLGKAAVVADPTAPNVQVTRMTLLCENAPAPLVLDLQGDLENFKKHPFTLKEGVEYRIKINFKVNKEIVSGLRYNQQTFRKGVKVDKSDYMVGSYGPRPDEEYEFLTTLEEAPKGMLARGTYNIKSKFTDDDKYDHLSWEWSLAIKKDWKD</sequence>
<dbReference type="InterPro" id="IPR014756">
    <property type="entry name" value="Ig_E-set"/>
</dbReference>
<dbReference type="GO" id="GO:0007266">
    <property type="term" value="P:Rho protein signal transduction"/>
    <property type="evidence" value="ECO:0007669"/>
    <property type="project" value="InterPro"/>
</dbReference>
<evidence type="ECO:0000313" key="13">
    <source>
        <dbReference type="Proteomes" id="UP000250572"/>
    </source>
</evidence>
<evidence type="ECO:0000256" key="2">
    <source>
        <dbReference type="ARBA" id="ARBA00009758"/>
    </source>
</evidence>
<dbReference type="InterPro" id="IPR024792">
    <property type="entry name" value="RhoGDI_dom_sf"/>
</dbReference>
<dbReference type="FunFam" id="2.70.50.30:FF:000004">
    <property type="entry name" value="Rho GDP-dissociation inhibitor 1"/>
    <property type="match status" value="1"/>
</dbReference>
<protein>
    <recommendedName>
        <fullName evidence="9">Rho GDP-dissociation inhibitor 1</fullName>
    </recommendedName>
    <alternativeName>
        <fullName evidence="10">Rho-GDI alpha</fullName>
    </alternativeName>
</protein>
<dbReference type="Proteomes" id="UP000250572">
    <property type="component" value="Unassembled WGS sequence"/>
</dbReference>
<evidence type="ECO:0000256" key="10">
    <source>
        <dbReference type="ARBA" id="ARBA00041559"/>
    </source>
</evidence>
<reference evidence="12 13" key="1">
    <citation type="journal article" date="2018" name="G3 (Bethesda)">
        <title>A High-Quality Reference Genome for the Invasive Mosquitofish Gambusia affinis Using a Chicago Library.</title>
        <authorList>
            <person name="Hoffberg S.L."/>
            <person name="Troendle N.J."/>
            <person name="Glenn T.C."/>
            <person name="Mahmud O."/>
            <person name="Louha S."/>
            <person name="Chalopin D."/>
            <person name="Bennetzen J.L."/>
            <person name="Mauricio R."/>
        </authorList>
    </citation>
    <scope>NUCLEOTIDE SEQUENCE [LARGE SCALE GENOMIC DNA]</scope>
    <source>
        <strain evidence="12">NE01/NJP1002.9</strain>
        <tissue evidence="12">Muscle</tissue>
    </source>
</reference>